<feature type="chain" id="PRO_5046055976" description="Lipoprotein" evidence="1">
    <location>
        <begin position="20"/>
        <end position="73"/>
    </location>
</feature>
<keyword evidence="1" id="KW-0732">Signal</keyword>
<evidence type="ECO:0008006" key="4">
    <source>
        <dbReference type="Google" id="ProtNLM"/>
    </source>
</evidence>
<feature type="signal peptide" evidence="1">
    <location>
        <begin position="1"/>
        <end position="19"/>
    </location>
</feature>
<dbReference type="PROSITE" id="PS51257">
    <property type="entry name" value="PROKAR_LIPOPROTEIN"/>
    <property type="match status" value="1"/>
</dbReference>
<evidence type="ECO:0000256" key="1">
    <source>
        <dbReference type="SAM" id="SignalP"/>
    </source>
</evidence>
<reference evidence="2 3" key="1">
    <citation type="submission" date="2023-01" db="EMBL/GenBank/DDBJ databases">
        <title>Sporosarcina sp. nov., isolated from Korean tranditional fermented seafood 'Jeotgal'.</title>
        <authorList>
            <person name="Yang A.-I."/>
        </authorList>
    </citation>
    <scope>NUCLEOTIDE SEQUENCE [LARGE SCALE GENOMIC DNA]</scope>
    <source>
        <strain evidence="2 3">B2O-1</strain>
    </source>
</reference>
<dbReference type="EMBL" id="CP116341">
    <property type="protein sequence ID" value="WOV84377.1"/>
    <property type="molecule type" value="Genomic_DNA"/>
</dbReference>
<keyword evidence="3" id="KW-1185">Reference proteome</keyword>
<accession>A0ABZ0KWS9</accession>
<proteinExistence type="predicted"/>
<dbReference type="Proteomes" id="UP001303532">
    <property type="component" value="Chromosome"/>
</dbReference>
<sequence length="73" mass="8346">MKKIASRLTLLFIPSLLIACNNPEDEAYFIYSSNFTGQLIECLDNEGIEYKLDDDKNVLIKNKDNEKAVMRCA</sequence>
<name>A0ABZ0KWS9_9BACL</name>
<organism evidence="2 3">
    <name type="scientific">Sporosarcina jeotgali</name>
    <dbReference type="NCBI Taxonomy" id="3020056"/>
    <lineage>
        <taxon>Bacteria</taxon>
        <taxon>Bacillati</taxon>
        <taxon>Bacillota</taxon>
        <taxon>Bacilli</taxon>
        <taxon>Bacillales</taxon>
        <taxon>Caryophanaceae</taxon>
        <taxon>Sporosarcina</taxon>
    </lineage>
</organism>
<dbReference type="RefSeq" id="WP_323692034.1">
    <property type="nucleotide sequence ID" value="NZ_CP116341.1"/>
</dbReference>
<evidence type="ECO:0000313" key="3">
    <source>
        <dbReference type="Proteomes" id="UP001303532"/>
    </source>
</evidence>
<evidence type="ECO:0000313" key="2">
    <source>
        <dbReference type="EMBL" id="WOV84377.1"/>
    </source>
</evidence>
<gene>
    <name evidence="2" type="ORF">PGH26_00065</name>
</gene>
<protein>
    <recommendedName>
        <fullName evidence="4">Lipoprotein</fullName>
    </recommendedName>
</protein>